<feature type="region of interest" description="Disordered" evidence="7">
    <location>
        <begin position="1"/>
        <end position="29"/>
    </location>
</feature>
<dbReference type="SMART" id="SM00382">
    <property type="entry name" value="AAA"/>
    <property type="match status" value="1"/>
</dbReference>
<reference evidence="11 12" key="1">
    <citation type="submission" date="2020-08" db="EMBL/GenBank/DDBJ databases">
        <title>A Genomic Blueprint of the Chicken Gut Microbiome.</title>
        <authorList>
            <person name="Gilroy R."/>
            <person name="Ravi A."/>
            <person name="Getino M."/>
            <person name="Pursley I."/>
            <person name="Horton D.L."/>
            <person name="Alikhan N.-F."/>
            <person name="Baker D."/>
            <person name="Gharbi K."/>
            <person name="Hall N."/>
            <person name="Watson M."/>
            <person name="Adriaenssens E.M."/>
            <person name="Foster-Nyarko E."/>
            <person name="Jarju S."/>
            <person name="Secka A."/>
            <person name="Antonio M."/>
            <person name="Oren A."/>
            <person name="Chaudhuri R."/>
            <person name="La Ragione R.M."/>
            <person name="Hildebrand F."/>
            <person name="Pallen M.J."/>
        </authorList>
    </citation>
    <scope>NUCLEOTIDE SEQUENCE [LARGE SCALE GENOMIC DNA]</scope>
    <source>
        <strain evidence="11 12">Sa2BVA9</strain>
    </source>
</reference>
<dbReference type="SUPFAM" id="SSF52540">
    <property type="entry name" value="P-loop containing nucleoside triphosphate hydrolases"/>
    <property type="match status" value="1"/>
</dbReference>
<evidence type="ECO:0000259" key="9">
    <source>
        <dbReference type="PROSITE" id="PS50893"/>
    </source>
</evidence>
<evidence type="ECO:0000256" key="7">
    <source>
        <dbReference type="SAM" id="MobiDB-lite"/>
    </source>
</evidence>
<evidence type="ECO:0000256" key="2">
    <source>
        <dbReference type="ARBA" id="ARBA00022692"/>
    </source>
</evidence>
<dbReference type="Gene3D" id="3.40.50.300">
    <property type="entry name" value="P-loop containing nucleotide triphosphate hydrolases"/>
    <property type="match status" value="1"/>
</dbReference>
<keyword evidence="6 8" id="KW-0472">Membrane</keyword>
<dbReference type="InterPro" id="IPR039421">
    <property type="entry name" value="Type_1_exporter"/>
</dbReference>
<dbReference type="PROSITE" id="PS00211">
    <property type="entry name" value="ABC_TRANSPORTER_1"/>
    <property type="match status" value="1"/>
</dbReference>
<dbReference type="InterPro" id="IPR003439">
    <property type="entry name" value="ABC_transporter-like_ATP-bd"/>
</dbReference>
<dbReference type="Pfam" id="PF00005">
    <property type="entry name" value="ABC_tran"/>
    <property type="match status" value="1"/>
</dbReference>
<accession>A0ABR8SXP5</accession>
<keyword evidence="12" id="KW-1185">Reference proteome</keyword>
<dbReference type="InterPro" id="IPR027417">
    <property type="entry name" value="P-loop_NTPase"/>
</dbReference>
<comment type="subcellular location">
    <subcellularLocation>
        <location evidence="1">Cell membrane</location>
        <topology evidence="1">Multi-pass membrane protein</topology>
    </subcellularLocation>
</comment>
<feature type="compositionally biased region" description="Polar residues" evidence="7">
    <location>
        <begin position="1"/>
        <end position="17"/>
    </location>
</feature>
<organism evidence="11 12">
    <name type="scientific">Paenibacillus gallinarum</name>
    <dbReference type="NCBI Taxonomy" id="2762232"/>
    <lineage>
        <taxon>Bacteria</taxon>
        <taxon>Bacillati</taxon>
        <taxon>Bacillota</taxon>
        <taxon>Bacilli</taxon>
        <taxon>Bacillales</taxon>
        <taxon>Paenibacillaceae</taxon>
        <taxon>Paenibacillus</taxon>
    </lineage>
</organism>
<feature type="transmembrane region" description="Helical" evidence="8">
    <location>
        <begin position="48"/>
        <end position="68"/>
    </location>
</feature>
<dbReference type="PROSITE" id="PS50893">
    <property type="entry name" value="ABC_TRANSPORTER_2"/>
    <property type="match status" value="1"/>
</dbReference>
<dbReference type="Proteomes" id="UP000608071">
    <property type="component" value="Unassembled WGS sequence"/>
</dbReference>
<evidence type="ECO:0000259" key="10">
    <source>
        <dbReference type="PROSITE" id="PS50929"/>
    </source>
</evidence>
<dbReference type="RefSeq" id="WP_191799511.1">
    <property type="nucleotide sequence ID" value="NZ_JACSQL010000003.1"/>
</dbReference>
<feature type="domain" description="ABC transmembrane type-1" evidence="10">
    <location>
        <begin position="53"/>
        <end position="339"/>
    </location>
</feature>
<evidence type="ECO:0000313" key="11">
    <source>
        <dbReference type="EMBL" id="MBD7968267.1"/>
    </source>
</evidence>
<dbReference type="CDD" id="cd03254">
    <property type="entry name" value="ABCC_Glucan_exporter_like"/>
    <property type="match status" value="1"/>
</dbReference>
<feature type="domain" description="ABC transporter" evidence="9">
    <location>
        <begin position="373"/>
        <end position="605"/>
    </location>
</feature>
<protein>
    <submittedName>
        <fullName evidence="11">ABC transporter ATP-binding protein</fullName>
    </submittedName>
</protein>
<evidence type="ECO:0000313" key="12">
    <source>
        <dbReference type="Proteomes" id="UP000608071"/>
    </source>
</evidence>
<comment type="caution">
    <text evidence="11">The sequence shown here is derived from an EMBL/GenBank/DDBJ whole genome shotgun (WGS) entry which is preliminary data.</text>
</comment>
<name>A0ABR8SXP5_9BACL</name>
<evidence type="ECO:0000256" key="6">
    <source>
        <dbReference type="ARBA" id="ARBA00023136"/>
    </source>
</evidence>
<sequence>MRNQQQIDVNEKPNSVEPSFGPPSMGSTEKANDFQKTIKKLVVYSKGFTPFIVIALILAIISTAFTVYGPDLLSQLTDTIQKGLFTSIDLEAVQKIGLLLCVFYGLSFLFSYVQGFIMATVTQRITKKMRSDLAVKMNRLSLKYYDQTSIGNILSRVTNDVDTIGQTLNNSFGQLVTSIVTFVGVLCMMFYTNWIMAITGILSSLIGFGLMAFIMKNSQKYFDGQQKQLGELNGHIEEIYTGHQIVKAYNGENKAKEKFHGVNDELFHNAWMSQFLSGLMMPIMQFIGNFGYVAICVVGAILVTNGSITIGIIVAFMIYVRLFTQPLAQIAQAVTSLQSTAAASERVFEFLEQNELEDESDKNLNLPAIKGNVSFEHVSFGYDENTIIHDFSLDVKAGQKIAIVGPTGAGKTTLVNLLMRFYEVNKGTIKIDGISIQEMTREQVHDQFCMVLQDTWLFEGSIRDNIAYAKQNVSQEEIETAAKAVGIHHMIQTMPKGYDTVLDEKITLSVGQKQLITIARAIVANAPLLILDEATSSVDTRTEMLIQQAMDTLMKGKTSFVIAHRLSTIKNADIILVMKDGTILETGTHEQLLERNGFYANLYNSQFEMV</sequence>
<dbReference type="SUPFAM" id="SSF90123">
    <property type="entry name" value="ABC transporter transmembrane region"/>
    <property type="match status" value="1"/>
</dbReference>
<dbReference type="PROSITE" id="PS50929">
    <property type="entry name" value="ABC_TM1F"/>
    <property type="match status" value="1"/>
</dbReference>
<dbReference type="CDD" id="cd18547">
    <property type="entry name" value="ABC_6TM_Tm288_like"/>
    <property type="match status" value="1"/>
</dbReference>
<dbReference type="Gene3D" id="1.20.1560.10">
    <property type="entry name" value="ABC transporter type 1, transmembrane domain"/>
    <property type="match status" value="1"/>
</dbReference>
<dbReference type="Pfam" id="PF00664">
    <property type="entry name" value="ABC_membrane"/>
    <property type="match status" value="1"/>
</dbReference>
<dbReference type="InterPro" id="IPR036640">
    <property type="entry name" value="ABC1_TM_sf"/>
</dbReference>
<proteinExistence type="predicted"/>
<feature type="transmembrane region" description="Helical" evidence="8">
    <location>
        <begin position="96"/>
        <end position="121"/>
    </location>
</feature>
<dbReference type="GO" id="GO:0005524">
    <property type="term" value="F:ATP binding"/>
    <property type="evidence" value="ECO:0007669"/>
    <property type="project" value="UniProtKB-KW"/>
</dbReference>
<keyword evidence="4 11" id="KW-0067">ATP-binding</keyword>
<keyword evidence="3" id="KW-0547">Nucleotide-binding</keyword>
<keyword evidence="2 8" id="KW-0812">Transmembrane</keyword>
<dbReference type="PANTHER" id="PTHR43394:SF1">
    <property type="entry name" value="ATP-BINDING CASSETTE SUB-FAMILY B MEMBER 10, MITOCHONDRIAL"/>
    <property type="match status" value="1"/>
</dbReference>
<evidence type="ECO:0000256" key="1">
    <source>
        <dbReference type="ARBA" id="ARBA00004651"/>
    </source>
</evidence>
<keyword evidence="5 8" id="KW-1133">Transmembrane helix</keyword>
<feature type="transmembrane region" description="Helical" evidence="8">
    <location>
        <begin position="290"/>
        <end position="320"/>
    </location>
</feature>
<evidence type="ECO:0000256" key="4">
    <source>
        <dbReference type="ARBA" id="ARBA00022840"/>
    </source>
</evidence>
<gene>
    <name evidence="11" type="ORF">H9647_09340</name>
</gene>
<evidence type="ECO:0000256" key="3">
    <source>
        <dbReference type="ARBA" id="ARBA00022741"/>
    </source>
</evidence>
<dbReference type="PANTHER" id="PTHR43394">
    <property type="entry name" value="ATP-DEPENDENT PERMEASE MDL1, MITOCHONDRIAL"/>
    <property type="match status" value="1"/>
</dbReference>
<dbReference type="InterPro" id="IPR003593">
    <property type="entry name" value="AAA+_ATPase"/>
</dbReference>
<feature type="transmembrane region" description="Helical" evidence="8">
    <location>
        <begin position="197"/>
        <end position="215"/>
    </location>
</feature>
<dbReference type="EMBL" id="JACSQL010000003">
    <property type="protein sequence ID" value="MBD7968267.1"/>
    <property type="molecule type" value="Genomic_DNA"/>
</dbReference>
<dbReference type="InterPro" id="IPR017871">
    <property type="entry name" value="ABC_transporter-like_CS"/>
</dbReference>
<evidence type="ECO:0000256" key="5">
    <source>
        <dbReference type="ARBA" id="ARBA00022989"/>
    </source>
</evidence>
<dbReference type="InterPro" id="IPR011527">
    <property type="entry name" value="ABC1_TM_dom"/>
</dbReference>
<evidence type="ECO:0000256" key="8">
    <source>
        <dbReference type="SAM" id="Phobius"/>
    </source>
</evidence>